<accession>W8NWN0</accession>
<dbReference type="Proteomes" id="UP000019434">
    <property type="component" value="Chromosome"/>
</dbReference>
<protein>
    <submittedName>
        <fullName evidence="1">Uncharacterized protein</fullName>
    </submittedName>
</protein>
<proteinExistence type="predicted"/>
<dbReference type="STRING" id="195522.BD01_2102"/>
<dbReference type="GeneID" id="24958036"/>
<evidence type="ECO:0000313" key="2">
    <source>
        <dbReference type="Proteomes" id="UP000019434"/>
    </source>
</evidence>
<gene>
    <name evidence="1" type="ORF">BD01_2102</name>
</gene>
<organism evidence="1 2">
    <name type="scientific">Thermococcus nautili</name>
    <dbReference type="NCBI Taxonomy" id="195522"/>
    <lineage>
        <taxon>Archaea</taxon>
        <taxon>Methanobacteriati</taxon>
        <taxon>Methanobacteriota</taxon>
        <taxon>Thermococci</taxon>
        <taxon>Thermococcales</taxon>
        <taxon>Thermococcaceae</taxon>
        <taxon>Thermococcus</taxon>
    </lineage>
</organism>
<keyword evidence="2" id="KW-1185">Reference proteome</keyword>
<evidence type="ECO:0000313" key="1">
    <source>
        <dbReference type="EMBL" id="AHL23698.1"/>
    </source>
</evidence>
<dbReference type="AlphaFoldDB" id="W8NWN0"/>
<reference evidence="1 2" key="1">
    <citation type="submission" date="2014-02" db="EMBL/GenBank/DDBJ databases">
        <title>Genome Sequence of an Hyperthermophilic Archaeon, Thermococcus nautili 30-1, producing viral vesicles.</title>
        <authorList>
            <person name="Oberto J."/>
            <person name="Gaudin M."/>
            <person name="Cossu M."/>
            <person name="Gorlas A."/>
            <person name="Slesarev A."/>
            <person name="Marguet E."/>
            <person name="Forterre P."/>
        </authorList>
    </citation>
    <scope>NUCLEOTIDE SEQUENCE [LARGE SCALE GENOMIC DNA]</scope>
    <source>
        <strain evidence="1 2">30-1</strain>
    </source>
</reference>
<dbReference type="Gene3D" id="3.40.390.10">
    <property type="entry name" value="Collagenase (Catalytic Domain)"/>
    <property type="match status" value="1"/>
</dbReference>
<dbReference type="RefSeq" id="WP_156927408.1">
    <property type="nucleotide sequence ID" value="NZ_CP007264.1"/>
</dbReference>
<dbReference type="GO" id="GO:0008237">
    <property type="term" value="F:metallopeptidase activity"/>
    <property type="evidence" value="ECO:0007669"/>
    <property type="project" value="InterPro"/>
</dbReference>
<dbReference type="OrthoDB" id="101277at2157"/>
<dbReference type="KEGG" id="tnu:BD01_2102"/>
<name>W8NWN0_9EURY</name>
<dbReference type="eggNOG" id="arCOG07561">
    <property type="taxonomic scope" value="Archaea"/>
</dbReference>
<dbReference type="EMBL" id="CP007264">
    <property type="protein sequence ID" value="AHL23698.1"/>
    <property type="molecule type" value="Genomic_DNA"/>
</dbReference>
<dbReference type="InterPro" id="IPR024079">
    <property type="entry name" value="MetalloPept_cat_dom_sf"/>
</dbReference>
<sequence length="537" mass="60682">MAELLFCPQCSCNVGPRDPDKDLKVYVKYESILEKAGIGGEIIGMKTIEGVSDVTVKDGTTAFSIAKPKSLKVAQVRLENGTVINVTLVNTYGAKLTSPGNDVVAMASSPSSAEILSNEIIGNDVTTLKGDVRVVTSSGEMPLESGLVVSYSSADDTPDGEIWFVVTTNDADGIPFYREIELNRELEANGFTVRFDPTDKNNADLNGDYDGDGVPNAVELLIGKDPAKRDILGIELNVSVEWKMSEEDKKNLIYSIRKASDFIYDYTDGYAMITRVTIWDDKRNWDMADVRVHYTHPLLPQTPAQVFYDGWPQAIVGGYWMKRSKNVTLKEKGYIHIMMSKEFERFSYPGGTASIGSVRWGRTLAHELGHYVFWFGDEYEDWKHNTYLWGYMTCDDFACYPNWELYNMAPHSVMKHEWSWSELSTPKDYERFHEYLSEKFGDWKDHTTDQWGDSKDSDGWHSSAWETLYKILTSKNLRIKACVPLEDPSTSKGSYSCKKVPIIISNKIEVLFAPNYSFIPKTGPYTGVSYFMEVIWG</sequence>
<dbReference type="HOGENOM" id="CLU_017614_0_0_2"/>